<dbReference type="Pfam" id="PF04068">
    <property type="entry name" value="Fer4_RLI"/>
    <property type="match status" value="1"/>
</dbReference>
<dbReference type="Pfam" id="PF04034">
    <property type="entry name" value="Ribo_biogen_C"/>
    <property type="match status" value="1"/>
</dbReference>
<comment type="catalytic activity">
    <reaction evidence="6">
        <text>an N(1)-methylpseudouridine in rRNA + S-adenosyl-L-methionine = N(1)-methyl-N(3)-[(3S)-3-amino-3-carboxypropyl]pseudouridine in rRNA + S-methyl-5'-thioadenosine + H(+)</text>
        <dbReference type="Rhea" id="RHEA:63296"/>
        <dbReference type="Rhea" id="RHEA-COMP:11634"/>
        <dbReference type="Rhea" id="RHEA-COMP:16310"/>
        <dbReference type="ChEBI" id="CHEBI:15378"/>
        <dbReference type="ChEBI" id="CHEBI:17509"/>
        <dbReference type="ChEBI" id="CHEBI:59789"/>
        <dbReference type="ChEBI" id="CHEBI:74890"/>
        <dbReference type="ChEBI" id="CHEBI:146234"/>
        <dbReference type="EC" id="2.5.1.157"/>
    </reaction>
</comment>
<evidence type="ECO:0000256" key="2">
    <source>
        <dbReference type="ARBA" id="ARBA00022517"/>
    </source>
</evidence>
<keyword evidence="1" id="KW-0963">Cytoplasm</keyword>
<proteinExistence type="inferred from homology"/>
<dbReference type="EC" id="2.5.1.157" evidence="6"/>
<feature type="region of interest" description="Disordered" evidence="7">
    <location>
        <begin position="215"/>
        <end position="306"/>
    </location>
</feature>
<feature type="compositionally biased region" description="Polar residues" evidence="7">
    <location>
        <begin position="287"/>
        <end position="306"/>
    </location>
</feature>
<feature type="domain" description="RNase L inhibitor RLI-like possible metal-binding" evidence="9">
    <location>
        <begin position="51"/>
        <end position="81"/>
    </location>
</feature>
<accession>A0ABD2WT09</accession>
<dbReference type="InterPro" id="IPR007177">
    <property type="entry name" value="Tsr3_C"/>
</dbReference>
<evidence type="ECO:0000256" key="4">
    <source>
        <dbReference type="ARBA" id="ARBA00022679"/>
    </source>
</evidence>
<dbReference type="InterPro" id="IPR022968">
    <property type="entry name" value="Tsr3-like"/>
</dbReference>
<feature type="compositionally biased region" description="Basic and acidic residues" evidence="7">
    <location>
        <begin position="264"/>
        <end position="284"/>
    </location>
</feature>
<keyword evidence="3 6" id="KW-0698">rRNA processing</keyword>
<gene>
    <name evidence="10" type="ORF">TKK_009704</name>
</gene>
<comment type="caution">
    <text evidence="10">The sequence shown here is derived from an EMBL/GenBank/DDBJ whole genome shotgun (WGS) entry which is preliminary data.</text>
</comment>
<dbReference type="HAMAP" id="MF_01116">
    <property type="entry name" value="TSR3"/>
    <property type="match status" value="1"/>
</dbReference>
<dbReference type="AlphaFoldDB" id="A0ABD2WT09"/>
<feature type="compositionally biased region" description="Basic and acidic residues" evidence="7">
    <location>
        <begin position="215"/>
        <end position="227"/>
    </location>
</feature>
<organism evidence="10 11">
    <name type="scientific">Trichogramma kaykai</name>
    <dbReference type="NCBI Taxonomy" id="54128"/>
    <lineage>
        <taxon>Eukaryota</taxon>
        <taxon>Metazoa</taxon>
        <taxon>Ecdysozoa</taxon>
        <taxon>Arthropoda</taxon>
        <taxon>Hexapoda</taxon>
        <taxon>Insecta</taxon>
        <taxon>Pterygota</taxon>
        <taxon>Neoptera</taxon>
        <taxon>Endopterygota</taxon>
        <taxon>Hymenoptera</taxon>
        <taxon>Apocrita</taxon>
        <taxon>Proctotrupomorpha</taxon>
        <taxon>Chalcidoidea</taxon>
        <taxon>Trichogrammatidae</taxon>
        <taxon>Trichogramma</taxon>
    </lineage>
</organism>
<evidence type="ECO:0000256" key="1">
    <source>
        <dbReference type="ARBA" id="ARBA00022490"/>
    </source>
</evidence>
<dbReference type="GO" id="GO:0000455">
    <property type="term" value="P:enzyme-directed rRNA pseudouridine synthesis"/>
    <property type="evidence" value="ECO:0007669"/>
    <property type="project" value="UniProtKB-UniRule"/>
</dbReference>
<feature type="binding site" evidence="6">
    <location>
        <position position="138"/>
    </location>
    <ligand>
        <name>S-adenosyl-L-methionine</name>
        <dbReference type="ChEBI" id="CHEBI:59789"/>
    </ligand>
</feature>
<feature type="binding site" evidence="6">
    <location>
        <position position="115"/>
    </location>
    <ligand>
        <name>S-adenosyl-L-methionine</name>
        <dbReference type="ChEBI" id="CHEBI:59789"/>
    </ligand>
</feature>
<dbReference type="PANTHER" id="PTHR20426:SF0">
    <property type="entry name" value="18S RRNA AMINOCARBOXYPROPYLTRANSFERASE"/>
    <property type="match status" value="1"/>
</dbReference>
<sequence length="306" mass="34905">MSSKNKNKFFNNRRKRNVISKAERYRMERDSGILENEDLEEAPIKQHVPFPVVMWDYGQCDSKKCSGRKLAKHNLIKVLRSNTNFKGLVLPPSPNAEVLTPQDKDFIQEQGLAVVDCSWARFEEIPLGHIKFKNSRTLPFLVAANPINYGHPYKLSCVEAIAAALYITGFKEEAEFYLGKFSWGHSFLSLNEELLEGYSACANLDEMKQVEEDFMEEARKERQRQLDKPVFPPSESSEYETDEEAEAQSSSKNAKDDEQVEASTKTEEADSVEKENLTDEKNESAIDDSSINEEQNQPTTTKNDDV</sequence>
<dbReference type="EMBL" id="JBJJXI010000072">
    <property type="protein sequence ID" value="KAL3396278.1"/>
    <property type="molecule type" value="Genomic_DNA"/>
</dbReference>
<dbReference type="Proteomes" id="UP001627154">
    <property type="component" value="Unassembled WGS sequence"/>
</dbReference>
<comment type="function">
    <text evidence="6">Aminocarboxypropyltransferase that catalyzes the aminocarboxypropyl transfer on pseudouridine in 18S rRNA. It constitutes the last step in biosynthesis of the hypermodified N1-methyl-N3-(3-amino-3-carboxypropyl) pseudouridine (m1acp3-Psi).</text>
</comment>
<dbReference type="GO" id="GO:0106388">
    <property type="term" value="F:rRNA small subunit aminocarboxypropyltransferase activity"/>
    <property type="evidence" value="ECO:0007669"/>
    <property type="project" value="UniProtKB-EC"/>
</dbReference>
<feature type="domain" description="16S/18S rRNA aminocarboxypropyltransferase Tsr3 C-terminal" evidence="8">
    <location>
        <begin position="95"/>
        <end position="215"/>
    </location>
</feature>
<evidence type="ECO:0000256" key="7">
    <source>
        <dbReference type="SAM" id="MobiDB-lite"/>
    </source>
</evidence>
<evidence type="ECO:0000256" key="5">
    <source>
        <dbReference type="ARBA" id="ARBA00022691"/>
    </source>
</evidence>
<name>A0ABD2WT09_9HYME</name>
<evidence type="ECO:0000259" key="9">
    <source>
        <dbReference type="Pfam" id="PF04068"/>
    </source>
</evidence>
<feature type="binding site" evidence="6">
    <location>
        <position position="66"/>
    </location>
    <ligand>
        <name>S-adenosyl-L-methionine</name>
        <dbReference type="ChEBI" id="CHEBI:59789"/>
    </ligand>
</feature>
<keyword evidence="5 6" id="KW-0949">S-adenosyl-L-methionine</keyword>
<evidence type="ECO:0000256" key="6">
    <source>
        <dbReference type="HAMAP-Rule" id="MF_03146"/>
    </source>
</evidence>
<dbReference type="InterPro" id="IPR007209">
    <property type="entry name" value="RNaseL-inhib-like_metal-bd_dom"/>
</dbReference>
<keyword evidence="11" id="KW-1185">Reference proteome</keyword>
<evidence type="ECO:0000313" key="11">
    <source>
        <dbReference type="Proteomes" id="UP001627154"/>
    </source>
</evidence>
<evidence type="ECO:0000259" key="8">
    <source>
        <dbReference type="Pfam" id="PF04034"/>
    </source>
</evidence>
<comment type="similarity">
    <text evidence="6">Belongs to the TDD superfamily. TSR3 family.</text>
</comment>
<feature type="binding site" evidence="6">
    <location>
        <position position="153"/>
    </location>
    <ligand>
        <name>S-adenosyl-L-methionine</name>
        <dbReference type="ChEBI" id="CHEBI:59789"/>
    </ligand>
</feature>
<keyword evidence="2 6" id="KW-0690">Ribosome biogenesis</keyword>
<keyword evidence="4 6" id="KW-0808">Transferase</keyword>
<evidence type="ECO:0000256" key="3">
    <source>
        <dbReference type="ARBA" id="ARBA00022552"/>
    </source>
</evidence>
<dbReference type="PANTHER" id="PTHR20426">
    <property type="entry name" value="RIBOSOME BIOGENESIS PROTEIN TSR3 HOMOLOG"/>
    <property type="match status" value="1"/>
</dbReference>
<feature type="compositionally biased region" description="Acidic residues" evidence="7">
    <location>
        <begin position="237"/>
        <end position="246"/>
    </location>
</feature>
<dbReference type="NCBIfam" id="NF002621">
    <property type="entry name" value="PRK02287.1"/>
    <property type="match status" value="1"/>
</dbReference>
<evidence type="ECO:0000313" key="10">
    <source>
        <dbReference type="EMBL" id="KAL3396278.1"/>
    </source>
</evidence>
<protein>
    <recommendedName>
        <fullName evidence="6">18S rRNA aminocarboxypropyltransferase</fullName>
        <ecNumber evidence="6">2.5.1.157</ecNumber>
    </recommendedName>
</protein>
<dbReference type="GO" id="GO:1904047">
    <property type="term" value="F:S-adenosyl-L-methionine binding"/>
    <property type="evidence" value="ECO:0007669"/>
    <property type="project" value="UniProtKB-UniRule"/>
</dbReference>
<reference evidence="10 11" key="1">
    <citation type="journal article" date="2024" name="bioRxiv">
        <title>A reference genome for Trichogramma kaykai: A tiny desert-dwelling parasitoid wasp with competing sex-ratio distorters.</title>
        <authorList>
            <person name="Culotta J."/>
            <person name="Lindsey A.R."/>
        </authorList>
    </citation>
    <scope>NUCLEOTIDE SEQUENCE [LARGE SCALE GENOMIC DNA]</scope>
    <source>
        <strain evidence="10 11">KSX58</strain>
    </source>
</reference>